<name>A0A1F5KT65_9BACT</name>
<gene>
    <name evidence="1" type="ORF">A3B45_04150</name>
</gene>
<evidence type="ECO:0000313" key="1">
    <source>
        <dbReference type="EMBL" id="OGE44113.1"/>
    </source>
</evidence>
<sequence>MDDTAKGSLTSRNLVHFIDDHDQKITDDLHQKTSEQLNKAGFSLTPQSVDPQQKSMIEKIKILSEEARHDLSRLAEQTKGELTSGTHYISDIKSSGPLAIKAELESKKQQIKK</sequence>
<accession>A0A1F5KT65</accession>
<dbReference type="EMBL" id="MFDM01000008">
    <property type="protein sequence ID" value="OGE44113.1"/>
    <property type="molecule type" value="Genomic_DNA"/>
</dbReference>
<reference evidence="1 2" key="1">
    <citation type="journal article" date="2016" name="Nat. Commun.">
        <title>Thousands of microbial genomes shed light on interconnected biogeochemical processes in an aquifer system.</title>
        <authorList>
            <person name="Anantharaman K."/>
            <person name="Brown C.T."/>
            <person name="Hug L.A."/>
            <person name="Sharon I."/>
            <person name="Castelle C.J."/>
            <person name="Probst A.J."/>
            <person name="Thomas B.C."/>
            <person name="Singh A."/>
            <person name="Wilkins M.J."/>
            <person name="Karaoz U."/>
            <person name="Brodie E.L."/>
            <person name="Williams K.H."/>
            <person name="Hubbard S.S."/>
            <person name="Banfield J.F."/>
        </authorList>
    </citation>
    <scope>NUCLEOTIDE SEQUENCE [LARGE SCALE GENOMIC DNA]</scope>
</reference>
<organism evidence="1 2">
    <name type="scientific">Candidatus Daviesbacteria bacterium RIFCSPLOWO2_01_FULL_39_12</name>
    <dbReference type="NCBI Taxonomy" id="1797785"/>
    <lineage>
        <taxon>Bacteria</taxon>
        <taxon>Candidatus Daviesiibacteriota</taxon>
    </lineage>
</organism>
<comment type="caution">
    <text evidence="1">The sequence shown here is derived from an EMBL/GenBank/DDBJ whole genome shotgun (WGS) entry which is preliminary data.</text>
</comment>
<proteinExistence type="predicted"/>
<dbReference type="Proteomes" id="UP000178565">
    <property type="component" value="Unassembled WGS sequence"/>
</dbReference>
<dbReference type="AlphaFoldDB" id="A0A1F5KT65"/>
<evidence type="ECO:0000313" key="2">
    <source>
        <dbReference type="Proteomes" id="UP000178565"/>
    </source>
</evidence>
<protein>
    <submittedName>
        <fullName evidence="1">Uncharacterized protein</fullName>
    </submittedName>
</protein>